<dbReference type="GO" id="GO:0097506">
    <property type="term" value="F:deaminated base DNA N-glycosylase activity"/>
    <property type="evidence" value="ECO:0007669"/>
    <property type="project" value="UniProtKB-ARBA"/>
</dbReference>
<dbReference type="eggNOG" id="COG1573">
    <property type="taxonomic scope" value="Bacteria"/>
</dbReference>
<dbReference type="SUPFAM" id="SSF52141">
    <property type="entry name" value="Uracil-DNA glycosylase-like"/>
    <property type="match status" value="1"/>
</dbReference>
<keyword evidence="3" id="KW-0227">DNA damage</keyword>
<keyword evidence="6" id="KW-0411">Iron-sulfur</keyword>
<dbReference type="InterPro" id="IPR036895">
    <property type="entry name" value="Uracil-DNA_glycosylase-like_sf"/>
</dbReference>
<organism evidence="10 11">
    <name type="scientific">Allomeiothermus silvanus (strain ATCC 700542 / DSM 9946 / NBRC 106475 / NCIMB 13440 / VI-R2)</name>
    <name type="common">Thermus silvanus</name>
    <dbReference type="NCBI Taxonomy" id="526227"/>
    <lineage>
        <taxon>Bacteria</taxon>
        <taxon>Thermotogati</taxon>
        <taxon>Deinococcota</taxon>
        <taxon>Deinococci</taxon>
        <taxon>Thermales</taxon>
        <taxon>Thermaceae</taxon>
        <taxon>Allomeiothermus</taxon>
    </lineage>
</organism>
<evidence type="ECO:0000256" key="8">
    <source>
        <dbReference type="SAM" id="MobiDB-lite"/>
    </source>
</evidence>
<proteinExistence type="predicted"/>
<dbReference type="SMART" id="SM00987">
    <property type="entry name" value="UreE_C"/>
    <property type="match status" value="1"/>
</dbReference>
<keyword evidence="11" id="KW-1185">Reference proteome</keyword>
<dbReference type="PANTHER" id="PTHR33693:SF9">
    <property type="entry name" value="TYPE-4 URACIL-DNA GLYCOSYLASE"/>
    <property type="match status" value="1"/>
</dbReference>
<protein>
    <submittedName>
        <fullName evidence="10">Uracil-DNA glycosylase superfamily</fullName>
    </submittedName>
</protein>
<evidence type="ECO:0000313" key="11">
    <source>
        <dbReference type="Proteomes" id="UP000001916"/>
    </source>
</evidence>
<keyword evidence="5" id="KW-0408">Iron</keyword>
<evidence type="ECO:0000313" key="10">
    <source>
        <dbReference type="EMBL" id="ADH62896.1"/>
    </source>
</evidence>
<dbReference type="EMBL" id="CP002042">
    <property type="protein sequence ID" value="ADH62896.1"/>
    <property type="molecule type" value="Genomic_DNA"/>
</dbReference>
<accession>D7BCL1</accession>
<evidence type="ECO:0000256" key="5">
    <source>
        <dbReference type="ARBA" id="ARBA00023004"/>
    </source>
</evidence>
<evidence type="ECO:0000256" key="7">
    <source>
        <dbReference type="ARBA" id="ARBA00023204"/>
    </source>
</evidence>
<dbReference type="Proteomes" id="UP000001916">
    <property type="component" value="Chromosome"/>
</dbReference>
<keyword evidence="4" id="KW-0378">Hydrolase</keyword>
<dbReference type="InterPro" id="IPR051536">
    <property type="entry name" value="UDG_Type-4/5"/>
</dbReference>
<dbReference type="HOGENOM" id="CLU_044815_1_3_0"/>
<dbReference type="InterPro" id="IPR005122">
    <property type="entry name" value="Uracil-DNA_glycosylase-like"/>
</dbReference>
<dbReference type="Pfam" id="PF03167">
    <property type="entry name" value="UDG"/>
    <property type="match status" value="1"/>
</dbReference>
<evidence type="ECO:0000256" key="4">
    <source>
        <dbReference type="ARBA" id="ARBA00022801"/>
    </source>
</evidence>
<dbReference type="KEGG" id="msv:Mesil_0988"/>
<keyword evidence="1" id="KW-0004">4Fe-4S</keyword>
<evidence type="ECO:0000256" key="6">
    <source>
        <dbReference type="ARBA" id="ARBA00023014"/>
    </source>
</evidence>
<sequence>MNKRMLAEVSCNPPENPPVAGAGNPDSPVMFIGHNPSGTDTQTGRPYTGPSGEIFDELLAQAGFSRDDVYITNLVKCWLWKEENGIKVNRTPTAKEIKSWVPAWLKPEIDIIQPKAIVCLGGPTAQHFLGKDFKITLQGGKWLEVPPESPYLKLAGSLPSPKPLIMGIPQPSYLIHIREHSPESYPAARANMVADLLKVEAVLEGKVPNPAPSLPGVDIPF</sequence>
<gene>
    <name evidence="10" type="ordered locus">Mesil_0988</name>
</gene>
<feature type="domain" description="Uracil-DNA glycosylase-like" evidence="9">
    <location>
        <begin position="20"/>
        <end position="197"/>
    </location>
</feature>
<dbReference type="CDD" id="cd10030">
    <property type="entry name" value="UDG-F4_TTUDGA_SPO1dp_like"/>
    <property type="match status" value="1"/>
</dbReference>
<dbReference type="SMART" id="SM00986">
    <property type="entry name" value="UDG"/>
    <property type="match status" value="1"/>
</dbReference>
<dbReference type="GO" id="GO:0006281">
    <property type="term" value="P:DNA repair"/>
    <property type="evidence" value="ECO:0007669"/>
    <property type="project" value="UniProtKB-KW"/>
</dbReference>
<dbReference type="Gene3D" id="3.40.470.10">
    <property type="entry name" value="Uracil-DNA glycosylase-like domain"/>
    <property type="match status" value="1"/>
</dbReference>
<evidence type="ECO:0000256" key="2">
    <source>
        <dbReference type="ARBA" id="ARBA00022723"/>
    </source>
</evidence>
<name>D7BCL1_ALLS1</name>
<evidence type="ECO:0000256" key="1">
    <source>
        <dbReference type="ARBA" id="ARBA00022485"/>
    </source>
</evidence>
<reference evidence="10 11" key="1">
    <citation type="journal article" date="2010" name="Stand. Genomic Sci.">
        <title>Complete genome sequence of Meiothermus silvanus type strain (VI-R2).</title>
        <authorList>
            <person name="Sikorski J."/>
            <person name="Tindall B.J."/>
            <person name="Lowry S."/>
            <person name="Lucas S."/>
            <person name="Nolan M."/>
            <person name="Copeland A."/>
            <person name="Glavina Del Rio T."/>
            <person name="Tice H."/>
            <person name="Cheng J.F."/>
            <person name="Han C."/>
            <person name="Pitluck S."/>
            <person name="Liolios K."/>
            <person name="Ivanova N."/>
            <person name="Mavromatis K."/>
            <person name="Mikhailova N."/>
            <person name="Pati A."/>
            <person name="Goodwin L."/>
            <person name="Chen A."/>
            <person name="Palaniappan K."/>
            <person name="Land M."/>
            <person name="Hauser L."/>
            <person name="Chang Y.J."/>
            <person name="Jeffries C.D."/>
            <person name="Rohde M."/>
            <person name="Goker M."/>
            <person name="Woyke T."/>
            <person name="Bristow J."/>
            <person name="Eisen J.A."/>
            <person name="Markowitz V."/>
            <person name="Hugenholtz P."/>
            <person name="Kyrpides N.C."/>
            <person name="Klenk H.P."/>
            <person name="Lapidus A."/>
        </authorList>
    </citation>
    <scope>NUCLEOTIDE SEQUENCE [LARGE SCALE GENOMIC DNA]</scope>
    <source>
        <strain evidence="11">ATCC 700542 / DSM 9946 / VI-R2</strain>
    </source>
</reference>
<keyword evidence="7" id="KW-0234">DNA repair</keyword>
<dbReference type="AlphaFoldDB" id="D7BCL1"/>
<evidence type="ECO:0000259" key="9">
    <source>
        <dbReference type="SMART" id="SM00986"/>
    </source>
</evidence>
<dbReference type="GO" id="GO:0046872">
    <property type="term" value="F:metal ion binding"/>
    <property type="evidence" value="ECO:0007669"/>
    <property type="project" value="UniProtKB-KW"/>
</dbReference>
<dbReference type="PANTHER" id="PTHR33693">
    <property type="entry name" value="TYPE-5 URACIL-DNA GLYCOSYLASE"/>
    <property type="match status" value="1"/>
</dbReference>
<evidence type="ECO:0000256" key="3">
    <source>
        <dbReference type="ARBA" id="ARBA00022763"/>
    </source>
</evidence>
<dbReference type="GO" id="GO:0051539">
    <property type="term" value="F:4 iron, 4 sulfur cluster binding"/>
    <property type="evidence" value="ECO:0007669"/>
    <property type="project" value="UniProtKB-KW"/>
</dbReference>
<feature type="region of interest" description="Disordered" evidence="8">
    <location>
        <begin position="1"/>
        <end position="26"/>
    </location>
</feature>
<keyword evidence="2" id="KW-0479">Metal-binding</keyword>
<dbReference type="STRING" id="526227.Mesil_0988"/>